<keyword evidence="2" id="KW-0732">Signal</keyword>
<dbReference type="CDD" id="cd08023">
    <property type="entry name" value="GH16_laminarinase_like"/>
    <property type="match status" value="1"/>
</dbReference>
<dbReference type="Proteomes" id="UP001228403">
    <property type="component" value="Unassembled WGS sequence"/>
</dbReference>
<dbReference type="InterPro" id="IPR050546">
    <property type="entry name" value="Glycosyl_Hydrlase_16"/>
</dbReference>
<evidence type="ECO:0000313" key="4">
    <source>
        <dbReference type="EMBL" id="MDM8145443.1"/>
    </source>
</evidence>
<dbReference type="PANTHER" id="PTHR10963">
    <property type="entry name" value="GLYCOSYL HYDROLASE-RELATED"/>
    <property type="match status" value="1"/>
</dbReference>
<dbReference type="InterPro" id="IPR045474">
    <property type="entry name" value="GEVED"/>
</dbReference>
<dbReference type="PROSITE" id="PS51762">
    <property type="entry name" value="GH16_2"/>
    <property type="match status" value="1"/>
</dbReference>
<proteinExistence type="inferred from homology"/>
<evidence type="ECO:0000259" key="3">
    <source>
        <dbReference type="PROSITE" id="PS51762"/>
    </source>
</evidence>
<protein>
    <submittedName>
        <fullName evidence="4">Glycoside hydrolase family 16 protein</fullName>
    </submittedName>
</protein>
<keyword evidence="5" id="KW-1185">Reference proteome</keyword>
<dbReference type="SUPFAM" id="SSF49899">
    <property type="entry name" value="Concanavalin A-like lectins/glucanases"/>
    <property type="match status" value="1"/>
</dbReference>
<evidence type="ECO:0000313" key="5">
    <source>
        <dbReference type="Proteomes" id="UP001228403"/>
    </source>
</evidence>
<dbReference type="InterPro" id="IPR013320">
    <property type="entry name" value="ConA-like_dom_sf"/>
</dbReference>
<name>A0ABT7U6P5_9BACE</name>
<organism evidence="4 5">
    <name type="scientific">Bacteroides eggerthii</name>
    <dbReference type="NCBI Taxonomy" id="28111"/>
    <lineage>
        <taxon>Bacteria</taxon>
        <taxon>Pseudomonadati</taxon>
        <taxon>Bacteroidota</taxon>
        <taxon>Bacteroidia</taxon>
        <taxon>Bacteroidales</taxon>
        <taxon>Bacteroidaceae</taxon>
        <taxon>Bacteroides</taxon>
    </lineage>
</organism>
<dbReference type="PANTHER" id="PTHR10963:SF55">
    <property type="entry name" value="GLYCOSIDE HYDROLASE FAMILY 16 PROTEIN"/>
    <property type="match status" value="1"/>
</dbReference>
<dbReference type="EMBL" id="JAUDCF010000009">
    <property type="protein sequence ID" value="MDM8145443.1"/>
    <property type="molecule type" value="Genomic_DNA"/>
</dbReference>
<sequence>MKKNKLYITSLIALTLPAYGWAQDRISFEETGEAAHTSIGVYDSWDESPFRSQNNAAPLLKGNVAIIDNPEVTEEGNSSAKVLMVQRSRYGSNQFGARIDLKTPFELNTTAKYVHVMIKKDKPGRVLLIGLGKRRDRAGQSPETEQCWALSSRTIEPGIWNDAVFAIKGNGGIDIKSLVIVPDCESTHDLKEDFLVYIDEIEVNDQSTPRIKVGDYPLNIEDGAVSSKNNYYVNSIALTSPSAGAQTINVGSASPQTIYRPLLEQTFVAKAGETVTPKINFNGNWMNGYVYLDKGQDGDFYWQLNEDYTAPENSDLVSYYYIETVENESGFNYKGEPVSGNNRNTMQTPAFKIPEDLKPGFYRMRFKVDWGNADPGGRATSTNGIISNGGNITDVRLNIHSDKVKVTTQYQNGDVYAADGSQLAGSDVNFGEPLTIKMVPSNGFIPDGITLTHGYNLTGDSLVHGTPQYTTIRIPGYAVKEDGTLTIPASLVDGDLHILGHFKSTTSGGGETGEYEVNFDKDLVITRTDRTLNSVSLNGNEGCAFTSNMSKDPKTVYQNRTTDVAMTKQGETITPSVSYTTGGPMHGYFYIDFNNDGIFTTEIGSDHRPTSSSELLSFSYYDGYNSEGVKKGTSETNNAITFPAATIPEFIPDGVYRARLKIDWNNIDPKGQYGESNKIDANGGYVVDFLINISNSTKTVKINTLNGSIYGTSNSALPYKLTSEKTLNVVPTPVTEDYVLSEPITIRSGLNFDGPQYIRGNQQWFADTLQVDEVTLGKSISIPVYGNVEITAKFEAKDDATYKMIFNDEFDGKDGERADASKWGVSKRQNATWNRFISDSIAVAYIEDGQLVLKAIPNKDKSTDNVDMLTGALESQNKFSFKYGKVECRAKTNGYKGNFPAIWMMPQDQSAGWPNCGEIDIFEQIDAENKSYHTVHSNWTYNLGNKNNPTSSFNKNLSMDRYHTYGLEWDANTLTWYVDGVKVGSYAKSTNADALSKGQWPFDKAFYLILNQSVGNGSWAQPADINHTYRMDVDWIRVYQKDQATHIESTTSQSLDISTGENKIIVHADQATDMQIVSINGAVLYKGTVEGSQTFNVQKGVYLVNKQKILVP</sequence>
<reference evidence="5" key="1">
    <citation type="submission" date="2023-07" db="EMBL/GenBank/DDBJ databases">
        <title>Identification and characterization of horizontal gene transfer across gut microbiota members of farm animals based on homology search.</title>
        <authorList>
            <person name="Schwarzerova J."/>
            <person name="Nykrynova M."/>
            <person name="Jureckova K."/>
            <person name="Cejkova D."/>
            <person name="Rychlik I."/>
        </authorList>
    </citation>
    <scope>NUCLEOTIDE SEQUENCE [LARGE SCALE GENOMIC DNA]</scope>
    <source>
        <strain evidence="5">ET4</strain>
    </source>
</reference>
<accession>A0ABT7U6P5</accession>
<feature type="chain" id="PRO_5045605160" evidence="2">
    <location>
        <begin position="23"/>
        <end position="1112"/>
    </location>
</feature>
<dbReference type="Pfam" id="PF20009">
    <property type="entry name" value="GEVED"/>
    <property type="match status" value="1"/>
</dbReference>
<dbReference type="Gene3D" id="2.60.120.200">
    <property type="match status" value="1"/>
</dbReference>
<dbReference type="Pfam" id="PF00722">
    <property type="entry name" value="Glyco_hydro_16"/>
    <property type="match status" value="1"/>
</dbReference>
<evidence type="ECO:0000256" key="1">
    <source>
        <dbReference type="ARBA" id="ARBA00006865"/>
    </source>
</evidence>
<gene>
    <name evidence="4" type="ORF">QUW02_05825</name>
</gene>
<dbReference type="GO" id="GO:0016787">
    <property type="term" value="F:hydrolase activity"/>
    <property type="evidence" value="ECO:0007669"/>
    <property type="project" value="UniProtKB-KW"/>
</dbReference>
<feature type="domain" description="GH16" evidence="3">
    <location>
        <begin position="775"/>
        <end position="1044"/>
    </location>
</feature>
<keyword evidence="4" id="KW-0378">Hydrolase</keyword>
<dbReference type="InterPro" id="IPR000757">
    <property type="entry name" value="Beta-glucanase-like"/>
</dbReference>
<evidence type="ECO:0000256" key="2">
    <source>
        <dbReference type="SAM" id="SignalP"/>
    </source>
</evidence>
<feature type="signal peptide" evidence="2">
    <location>
        <begin position="1"/>
        <end position="22"/>
    </location>
</feature>
<comment type="similarity">
    <text evidence="1">Belongs to the glycosyl hydrolase 16 family.</text>
</comment>
<comment type="caution">
    <text evidence="4">The sequence shown here is derived from an EMBL/GenBank/DDBJ whole genome shotgun (WGS) entry which is preliminary data.</text>
</comment>